<dbReference type="PANTHER" id="PTHR46224:SF6">
    <property type="entry name" value="ANKYRIN REPEAT FAMILY PROTEIN"/>
    <property type="match status" value="1"/>
</dbReference>
<organism evidence="4 5">
    <name type="scientific">Eucalyptus globulus</name>
    <name type="common">Tasmanian blue gum</name>
    <dbReference type="NCBI Taxonomy" id="34317"/>
    <lineage>
        <taxon>Eukaryota</taxon>
        <taxon>Viridiplantae</taxon>
        <taxon>Streptophyta</taxon>
        <taxon>Embryophyta</taxon>
        <taxon>Tracheophyta</taxon>
        <taxon>Spermatophyta</taxon>
        <taxon>Magnoliopsida</taxon>
        <taxon>eudicotyledons</taxon>
        <taxon>Gunneridae</taxon>
        <taxon>Pentapetalae</taxon>
        <taxon>rosids</taxon>
        <taxon>malvids</taxon>
        <taxon>Myrtales</taxon>
        <taxon>Myrtaceae</taxon>
        <taxon>Myrtoideae</taxon>
        <taxon>Eucalypteae</taxon>
        <taxon>Eucalyptus</taxon>
    </lineage>
</organism>
<sequence>MASPASTPLKVCPKVLSFLNAVRAGNLGLLKEVASQLDDGRGMARTVADAKDHDGRGALHLAAIHGEIEVCKYLLEELKLDVDPKDVAGETPLHLAAGAKQIETTKYLIDRGADSAITNDDGLTVLHYAAGSGNIELMDFLLSKGADIECQSSLGSPLYFAAGCAQQDAVKFLLEHHANPNAETIDHSTPLFASVTIGSLECLKLLIQWGAKVNVSFPGGGTPLDVATYIGNLDVINCLLEAEADPNVRDEAGKTPIQLAAQKGNRAAVEILVSKTSKIKTIPWSMDGIMVHMQAECGDKQEEAGEAEETRKEEDNLSTKQKLSEESEEAKQKAAEAKLRGDAAVKRNDYHAALNAYTQARGFDPNDPALLFNRSLCWICLGEAEHALVDVRACRALRPDWAEACCREGAALQLLQRFDEAADSFFEAVKLDPESWEFVNAFREAFKDSTKFGGKDQKSSTSSKVKTDDLDA</sequence>
<dbReference type="SUPFAM" id="SSF48403">
    <property type="entry name" value="Ankyrin repeat"/>
    <property type="match status" value="1"/>
</dbReference>
<reference evidence="4 5" key="1">
    <citation type="submission" date="2024-11" db="EMBL/GenBank/DDBJ databases">
        <title>Chromosome-level genome assembly of Eucalyptus globulus Labill. provides insights into its genome evolution.</title>
        <authorList>
            <person name="Li X."/>
        </authorList>
    </citation>
    <scope>NUCLEOTIDE SEQUENCE [LARGE SCALE GENOMIC DNA]</scope>
    <source>
        <strain evidence="4">CL2024</strain>
        <tissue evidence="4">Fresh tender leaves</tissue>
    </source>
</reference>
<evidence type="ECO:0000313" key="5">
    <source>
        <dbReference type="Proteomes" id="UP001634007"/>
    </source>
</evidence>
<dbReference type="InterPro" id="IPR019734">
    <property type="entry name" value="TPR_rpt"/>
</dbReference>
<dbReference type="InterPro" id="IPR011990">
    <property type="entry name" value="TPR-like_helical_dom_sf"/>
</dbReference>
<evidence type="ECO:0000313" key="4">
    <source>
        <dbReference type="EMBL" id="KAL3728074.1"/>
    </source>
</evidence>
<evidence type="ECO:0000256" key="1">
    <source>
        <dbReference type="PROSITE-ProRule" id="PRU00023"/>
    </source>
</evidence>
<dbReference type="SUPFAM" id="SSF48452">
    <property type="entry name" value="TPR-like"/>
    <property type="match status" value="1"/>
</dbReference>
<dbReference type="PROSITE" id="PS50297">
    <property type="entry name" value="ANK_REP_REGION"/>
    <property type="match status" value="5"/>
</dbReference>
<gene>
    <name evidence="4" type="ORF">ACJRO7_032772</name>
</gene>
<feature type="repeat" description="ANK" evidence="1">
    <location>
        <begin position="88"/>
        <end position="120"/>
    </location>
</feature>
<protein>
    <submittedName>
        <fullName evidence="4">Uncharacterized protein</fullName>
    </submittedName>
</protein>
<dbReference type="Proteomes" id="UP001634007">
    <property type="component" value="Unassembled WGS sequence"/>
</dbReference>
<feature type="region of interest" description="Disordered" evidence="3">
    <location>
        <begin position="298"/>
        <end position="330"/>
    </location>
</feature>
<keyword evidence="5" id="KW-1185">Reference proteome</keyword>
<feature type="repeat" description="ANK" evidence="1">
    <location>
        <begin position="121"/>
        <end position="153"/>
    </location>
</feature>
<feature type="repeat" description="ANK" evidence="1">
    <location>
        <begin position="54"/>
        <end position="76"/>
    </location>
</feature>
<accession>A0ABD3JK51</accession>
<dbReference type="SMART" id="SM00028">
    <property type="entry name" value="TPR"/>
    <property type="match status" value="3"/>
</dbReference>
<dbReference type="InterPro" id="IPR036770">
    <property type="entry name" value="Ankyrin_rpt-contain_sf"/>
</dbReference>
<feature type="repeat" description="TPR" evidence="2">
    <location>
        <begin position="334"/>
        <end position="367"/>
    </location>
</feature>
<dbReference type="SMART" id="SM00248">
    <property type="entry name" value="ANK"/>
    <property type="match status" value="7"/>
</dbReference>
<proteinExistence type="predicted"/>
<name>A0ABD3JK51_EUCGL</name>
<dbReference type="PANTHER" id="PTHR46224">
    <property type="entry name" value="ANKYRIN REPEAT FAMILY PROTEIN"/>
    <property type="match status" value="1"/>
</dbReference>
<dbReference type="Gene3D" id="1.25.40.10">
    <property type="entry name" value="Tetratricopeptide repeat domain"/>
    <property type="match status" value="1"/>
</dbReference>
<keyword evidence="1" id="KW-0040">ANK repeat</keyword>
<dbReference type="PROSITE" id="PS50005">
    <property type="entry name" value="TPR"/>
    <property type="match status" value="2"/>
</dbReference>
<feature type="repeat" description="ANK" evidence="1">
    <location>
        <begin position="219"/>
        <end position="251"/>
    </location>
</feature>
<dbReference type="InterPro" id="IPR002110">
    <property type="entry name" value="Ankyrin_rpt"/>
</dbReference>
<dbReference type="InterPro" id="IPR051616">
    <property type="entry name" value="Cul2-RING_E3_ligase_SR"/>
</dbReference>
<dbReference type="EMBL" id="JBJKBG010000008">
    <property type="protein sequence ID" value="KAL3728074.1"/>
    <property type="molecule type" value="Genomic_DNA"/>
</dbReference>
<keyword evidence="2" id="KW-0802">TPR repeat</keyword>
<comment type="caution">
    <text evidence="4">The sequence shown here is derived from an EMBL/GenBank/DDBJ whole genome shotgun (WGS) entry which is preliminary data.</text>
</comment>
<dbReference type="PRINTS" id="PR01415">
    <property type="entry name" value="ANKYRIN"/>
</dbReference>
<feature type="repeat" description="TPR" evidence="2">
    <location>
        <begin position="402"/>
        <end position="435"/>
    </location>
</feature>
<dbReference type="AlphaFoldDB" id="A0ABD3JK51"/>
<feature type="region of interest" description="Disordered" evidence="3">
    <location>
        <begin position="450"/>
        <end position="472"/>
    </location>
</feature>
<dbReference type="PROSITE" id="PS50088">
    <property type="entry name" value="ANK_REPEAT"/>
    <property type="match status" value="5"/>
</dbReference>
<feature type="repeat" description="ANK" evidence="1">
    <location>
        <begin position="186"/>
        <end position="218"/>
    </location>
</feature>
<evidence type="ECO:0000256" key="3">
    <source>
        <dbReference type="SAM" id="MobiDB-lite"/>
    </source>
</evidence>
<evidence type="ECO:0000256" key="2">
    <source>
        <dbReference type="PROSITE-ProRule" id="PRU00339"/>
    </source>
</evidence>
<dbReference type="Gene3D" id="1.25.40.20">
    <property type="entry name" value="Ankyrin repeat-containing domain"/>
    <property type="match status" value="2"/>
</dbReference>
<dbReference type="Pfam" id="PF12796">
    <property type="entry name" value="Ank_2"/>
    <property type="match status" value="3"/>
</dbReference>